<dbReference type="PROSITE" id="PS50943">
    <property type="entry name" value="HTH_CROC1"/>
    <property type="match status" value="1"/>
</dbReference>
<dbReference type="SUPFAM" id="SSF47413">
    <property type="entry name" value="lambda repressor-like DNA-binding domains"/>
    <property type="match status" value="1"/>
</dbReference>
<evidence type="ECO:0000313" key="2">
    <source>
        <dbReference type="EMBL" id="RZU75109.1"/>
    </source>
</evidence>
<sequence length="231" mass="24567">MAGSSLGLRLREFRQSAGMTIEDLSEASGVSGRAISDMERGHSRAPQERTLAALADALKLSDGDRAGLVELARSGRSESRVGRPRVGELPRGISDFVGRARELELLRRHALAASVGGPTLVAVVHGQPGLGKTAFAVSAAEQLREVFPDGQFYLDLRGTDPVPTPVGEALKRLLRALDVNPAGSPTMSRSGPASCGRFCRHWGVGASERWGYRSVRLRVRLMAGTTASARA</sequence>
<dbReference type="AlphaFoldDB" id="A0A4Q8BDE2"/>
<gene>
    <name evidence="2" type="ORF">EV384_3635</name>
</gene>
<dbReference type="Gene3D" id="3.40.50.300">
    <property type="entry name" value="P-loop containing nucleotide triphosphate hydrolases"/>
    <property type="match status" value="1"/>
</dbReference>
<dbReference type="SMART" id="SM00530">
    <property type="entry name" value="HTH_XRE"/>
    <property type="match status" value="1"/>
</dbReference>
<dbReference type="CDD" id="cd00093">
    <property type="entry name" value="HTH_XRE"/>
    <property type="match status" value="1"/>
</dbReference>
<name>A0A4Q8BDE2_9ACTN</name>
<protein>
    <submittedName>
        <fullName evidence="2">Helix-turn-helix protein</fullName>
    </submittedName>
</protein>
<organism evidence="2 3">
    <name type="scientific">Micromonospora kangleipakensis</name>
    <dbReference type="NCBI Taxonomy" id="1077942"/>
    <lineage>
        <taxon>Bacteria</taxon>
        <taxon>Bacillati</taxon>
        <taxon>Actinomycetota</taxon>
        <taxon>Actinomycetes</taxon>
        <taxon>Micromonosporales</taxon>
        <taxon>Micromonosporaceae</taxon>
        <taxon>Micromonospora</taxon>
    </lineage>
</organism>
<evidence type="ECO:0000313" key="3">
    <source>
        <dbReference type="Proteomes" id="UP000294114"/>
    </source>
</evidence>
<accession>A0A4Q8BDE2</accession>
<proteinExistence type="predicted"/>
<dbReference type="InterPro" id="IPR027417">
    <property type="entry name" value="P-loop_NTPase"/>
</dbReference>
<dbReference type="Pfam" id="PF13560">
    <property type="entry name" value="HTH_31"/>
    <property type="match status" value="1"/>
</dbReference>
<feature type="domain" description="HTH cro/C1-type" evidence="1">
    <location>
        <begin position="10"/>
        <end position="65"/>
    </location>
</feature>
<dbReference type="SUPFAM" id="SSF52540">
    <property type="entry name" value="P-loop containing nucleoside triphosphate hydrolases"/>
    <property type="match status" value="1"/>
</dbReference>
<dbReference type="InterPro" id="IPR010982">
    <property type="entry name" value="Lambda_DNA-bd_dom_sf"/>
</dbReference>
<dbReference type="InterPro" id="IPR001387">
    <property type="entry name" value="Cro/C1-type_HTH"/>
</dbReference>
<dbReference type="Gene3D" id="1.10.260.40">
    <property type="entry name" value="lambda repressor-like DNA-binding domains"/>
    <property type="match status" value="1"/>
</dbReference>
<evidence type="ECO:0000259" key="1">
    <source>
        <dbReference type="PROSITE" id="PS50943"/>
    </source>
</evidence>
<dbReference type="Proteomes" id="UP000294114">
    <property type="component" value="Unassembled WGS sequence"/>
</dbReference>
<dbReference type="GO" id="GO:0003677">
    <property type="term" value="F:DNA binding"/>
    <property type="evidence" value="ECO:0007669"/>
    <property type="project" value="InterPro"/>
</dbReference>
<reference evidence="2 3" key="1">
    <citation type="submission" date="2019-02" db="EMBL/GenBank/DDBJ databases">
        <title>Sequencing the genomes of 1000 actinobacteria strains.</title>
        <authorList>
            <person name="Klenk H.-P."/>
        </authorList>
    </citation>
    <scope>NUCLEOTIDE SEQUENCE [LARGE SCALE GENOMIC DNA]</scope>
    <source>
        <strain evidence="2 3">DSM 45612</strain>
    </source>
</reference>
<comment type="caution">
    <text evidence="2">The sequence shown here is derived from an EMBL/GenBank/DDBJ whole genome shotgun (WGS) entry which is preliminary data.</text>
</comment>
<keyword evidence="3" id="KW-1185">Reference proteome</keyword>
<dbReference type="EMBL" id="SHLD01000001">
    <property type="protein sequence ID" value="RZU75109.1"/>
    <property type="molecule type" value="Genomic_DNA"/>
</dbReference>